<sequence>MKTIILTATLLIAVASAGAHAQSGGNSRRTPGRYPTPTAEGPSSTTTGAQSTRSQSGSASTGTKASTGNKSGGTSAGQKSPSQSSKSGPKNQQGAGVPSSGSASDLRTGKPDKTP</sequence>
<evidence type="ECO:0000256" key="2">
    <source>
        <dbReference type="SAM" id="SignalP"/>
    </source>
</evidence>
<keyword evidence="2" id="KW-0732">Signal</keyword>
<feature type="region of interest" description="Disordered" evidence="1">
    <location>
        <begin position="17"/>
        <end position="115"/>
    </location>
</feature>
<reference evidence="3" key="1">
    <citation type="submission" date="2020-09" db="EMBL/GenBank/DDBJ databases">
        <authorList>
            <person name="Kim M.K."/>
        </authorList>
    </citation>
    <scope>NUCLEOTIDE SEQUENCE</scope>
    <source>
        <strain evidence="3">BT704</strain>
    </source>
</reference>
<feature type="signal peptide" evidence="2">
    <location>
        <begin position="1"/>
        <end position="21"/>
    </location>
</feature>
<accession>A0A927B7V6</accession>
<organism evidence="3 4">
    <name type="scientific">Spirosoma validum</name>
    <dbReference type="NCBI Taxonomy" id="2771355"/>
    <lineage>
        <taxon>Bacteria</taxon>
        <taxon>Pseudomonadati</taxon>
        <taxon>Bacteroidota</taxon>
        <taxon>Cytophagia</taxon>
        <taxon>Cytophagales</taxon>
        <taxon>Cytophagaceae</taxon>
        <taxon>Spirosoma</taxon>
    </lineage>
</organism>
<evidence type="ECO:0000256" key="1">
    <source>
        <dbReference type="SAM" id="MobiDB-lite"/>
    </source>
</evidence>
<dbReference type="Proteomes" id="UP000653797">
    <property type="component" value="Unassembled WGS sequence"/>
</dbReference>
<feature type="chain" id="PRO_5036828903" evidence="2">
    <location>
        <begin position="22"/>
        <end position="115"/>
    </location>
</feature>
<feature type="compositionally biased region" description="Polar residues" evidence="1">
    <location>
        <begin position="41"/>
        <end position="53"/>
    </location>
</feature>
<evidence type="ECO:0000313" key="4">
    <source>
        <dbReference type="Proteomes" id="UP000653797"/>
    </source>
</evidence>
<feature type="compositionally biased region" description="Low complexity" evidence="1">
    <location>
        <begin position="77"/>
        <end position="94"/>
    </location>
</feature>
<keyword evidence="4" id="KW-1185">Reference proteome</keyword>
<dbReference type="RefSeq" id="WP_191042382.1">
    <property type="nucleotide sequence ID" value="NZ_JACXAA010000014.1"/>
</dbReference>
<proteinExistence type="predicted"/>
<evidence type="ECO:0000313" key="3">
    <source>
        <dbReference type="EMBL" id="MBD2756762.1"/>
    </source>
</evidence>
<protein>
    <submittedName>
        <fullName evidence="3">Uncharacterized protein</fullName>
    </submittedName>
</protein>
<comment type="caution">
    <text evidence="3">The sequence shown here is derived from an EMBL/GenBank/DDBJ whole genome shotgun (WGS) entry which is preliminary data.</text>
</comment>
<gene>
    <name evidence="3" type="ORF">IC230_28035</name>
</gene>
<feature type="compositionally biased region" description="Low complexity" evidence="1">
    <location>
        <begin position="54"/>
        <end position="68"/>
    </location>
</feature>
<name>A0A927B7V6_9BACT</name>
<dbReference type="AlphaFoldDB" id="A0A927B7V6"/>
<dbReference type="EMBL" id="JACXAA010000014">
    <property type="protein sequence ID" value="MBD2756762.1"/>
    <property type="molecule type" value="Genomic_DNA"/>
</dbReference>